<evidence type="ECO:0000313" key="1">
    <source>
        <dbReference type="Proteomes" id="UP000050741"/>
    </source>
</evidence>
<evidence type="ECO:0000313" key="2">
    <source>
        <dbReference type="WBParaSite" id="GPLIN_001304500"/>
    </source>
</evidence>
<organism evidence="1 2">
    <name type="scientific">Globodera pallida</name>
    <name type="common">Potato cyst nematode worm</name>
    <name type="synonym">Heterodera pallida</name>
    <dbReference type="NCBI Taxonomy" id="36090"/>
    <lineage>
        <taxon>Eukaryota</taxon>
        <taxon>Metazoa</taxon>
        <taxon>Ecdysozoa</taxon>
        <taxon>Nematoda</taxon>
        <taxon>Chromadorea</taxon>
        <taxon>Rhabditida</taxon>
        <taxon>Tylenchina</taxon>
        <taxon>Tylenchomorpha</taxon>
        <taxon>Tylenchoidea</taxon>
        <taxon>Heteroderidae</taxon>
        <taxon>Heteroderinae</taxon>
        <taxon>Globodera</taxon>
    </lineage>
</organism>
<accession>A0A183CJI9</accession>
<reference evidence="1" key="1">
    <citation type="submission" date="2014-05" db="EMBL/GenBank/DDBJ databases">
        <title>The genome and life-stage specific transcriptomes of Globodera pallida elucidate key aspects of plant parasitism by a cyst nematode.</title>
        <authorList>
            <person name="Cotton J.A."/>
            <person name="Lilley C.J."/>
            <person name="Jones L.M."/>
            <person name="Kikuchi T."/>
            <person name="Reid A.J."/>
            <person name="Thorpe P."/>
            <person name="Tsai I.J."/>
            <person name="Beasley H."/>
            <person name="Blok V."/>
            <person name="Cock P.J.A."/>
            <person name="Van den Akker S.E."/>
            <person name="Holroyd N."/>
            <person name="Hunt M."/>
            <person name="Mantelin S."/>
            <person name="Naghra H."/>
            <person name="Pain A."/>
            <person name="Palomares-Rius J.E."/>
            <person name="Zarowiecki M."/>
            <person name="Berriman M."/>
            <person name="Jones J.T."/>
            <person name="Urwin P.E."/>
        </authorList>
    </citation>
    <scope>NUCLEOTIDE SEQUENCE [LARGE SCALE GENOMIC DNA]</scope>
    <source>
        <strain evidence="1">Lindley</strain>
    </source>
</reference>
<reference evidence="2" key="2">
    <citation type="submission" date="2016-06" db="UniProtKB">
        <authorList>
            <consortium name="WormBaseParasite"/>
        </authorList>
    </citation>
    <scope>IDENTIFICATION</scope>
</reference>
<dbReference type="InterPro" id="IPR018247">
    <property type="entry name" value="EF_Hand_1_Ca_BS"/>
</dbReference>
<proteinExistence type="predicted"/>
<dbReference type="WBParaSite" id="GPLIN_001304500">
    <property type="protein sequence ID" value="GPLIN_001304500"/>
    <property type="gene ID" value="GPLIN_001304500"/>
</dbReference>
<keyword evidence="1" id="KW-1185">Reference proteome</keyword>
<dbReference type="PROSITE" id="PS00018">
    <property type="entry name" value="EF_HAND_1"/>
    <property type="match status" value="1"/>
</dbReference>
<protein>
    <submittedName>
        <fullName evidence="2">Uncharacterized protein</fullName>
    </submittedName>
</protein>
<dbReference type="Proteomes" id="UP000050741">
    <property type="component" value="Unassembled WGS sequence"/>
</dbReference>
<sequence length="99" mass="11283">MIRKQVEFLQKSRKLKYLTKSNNKLDDDDTGQVDNEEVQPVMIPAQDNDEEERPVLRFEPGKIGTLLDVCCDPRRSVDTASARSEHCYAQSPAQFGLDI</sequence>
<dbReference type="AlphaFoldDB" id="A0A183CJI9"/>
<name>A0A183CJI9_GLOPA</name>